<gene>
    <name evidence="3" type="ORF">BHF72_1968</name>
</gene>
<name>A0A1E5UFG4_9FLAO</name>
<keyword evidence="4" id="KW-1185">Reference proteome</keyword>
<evidence type="ECO:0000259" key="2">
    <source>
        <dbReference type="Pfam" id="PF12849"/>
    </source>
</evidence>
<reference evidence="3 4" key="1">
    <citation type="submission" date="2016-09" db="EMBL/GenBank/DDBJ databases">
        <authorList>
            <person name="Capua I."/>
            <person name="De Benedictis P."/>
            <person name="Joannis T."/>
            <person name="Lombin L.H."/>
            <person name="Cattoli G."/>
        </authorList>
    </citation>
    <scope>NUCLEOTIDE SEQUENCE [LARGE SCALE GENOMIC DNA]</scope>
    <source>
        <strain evidence="3 4">NRS-1</strain>
    </source>
</reference>
<dbReference type="Pfam" id="PF12849">
    <property type="entry name" value="PBP_like_2"/>
    <property type="match status" value="1"/>
</dbReference>
<dbReference type="RefSeq" id="WP_069797916.1">
    <property type="nucleotide sequence ID" value="NZ_CP034157.1"/>
</dbReference>
<dbReference type="AlphaFoldDB" id="A0A1E5UFG4"/>
<dbReference type="EMBL" id="MKGI01000031">
    <property type="protein sequence ID" value="OEL11568.1"/>
    <property type="molecule type" value="Genomic_DNA"/>
</dbReference>
<dbReference type="PANTHER" id="PTHR30570:SF1">
    <property type="entry name" value="PHOSPHATE-BINDING PROTEIN PSTS"/>
    <property type="match status" value="1"/>
</dbReference>
<evidence type="ECO:0000313" key="4">
    <source>
        <dbReference type="Proteomes" id="UP000095601"/>
    </source>
</evidence>
<comment type="caution">
    <text evidence="3">The sequence shown here is derived from an EMBL/GenBank/DDBJ whole genome shotgun (WGS) entry which is preliminary data.</text>
</comment>
<organism evidence="3 4">
    <name type="scientific">Cloacibacterium normanense</name>
    <dbReference type="NCBI Taxonomy" id="237258"/>
    <lineage>
        <taxon>Bacteria</taxon>
        <taxon>Pseudomonadati</taxon>
        <taxon>Bacteroidota</taxon>
        <taxon>Flavobacteriia</taxon>
        <taxon>Flavobacteriales</taxon>
        <taxon>Weeksellaceae</taxon>
    </lineage>
</organism>
<accession>A0A1E5UFG4</accession>
<dbReference type="OrthoDB" id="1450880at2"/>
<dbReference type="PANTHER" id="PTHR30570">
    <property type="entry name" value="PERIPLASMIC PHOSPHATE BINDING COMPONENT OF PHOSPHATE ABC TRANSPORTER"/>
    <property type="match status" value="1"/>
</dbReference>
<dbReference type="InterPro" id="IPR024370">
    <property type="entry name" value="PBP_domain"/>
</dbReference>
<dbReference type="KEGG" id="cnr:EB819_00410"/>
<dbReference type="Proteomes" id="UP000095601">
    <property type="component" value="Unassembled WGS sequence"/>
</dbReference>
<proteinExistence type="predicted"/>
<dbReference type="Gene3D" id="3.40.190.10">
    <property type="entry name" value="Periplasmic binding protein-like II"/>
    <property type="match status" value="2"/>
</dbReference>
<evidence type="ECO:0000256" key="1">
    <source>
        <dbReference type="ARBA" id="ARBA00022729"/>
    </source>
</evidence>
<dbReference type="PROSITE" id="PS51257">
    <property type="entry name" value="PROKAR_LIPOPROTEIN"/>
    <property type="match status" value="1"/>
</dbReference>
<dbReference type="PATRIC" id="fig|237258.4.peg.1962"/>
<feature type="domain" description="PBP" evidence="2">
    <location>
        <begin position="24"/>
        <end position="262"/>
    </location>
</feature>
<evidence type="ECO:0000313" key="3">
    <source>
        <dbReference type="EMBL" id="OEL11568.1"/>
    </source>
</evidence>
<sequence>MKKTFKIFIFFISVFSVISCSQNESSRPNKGEIVIAADESFRNVTEALAERYVAHYPETKLHLKFQKEDYALMDLLKRNVRVIVMSRELTEKEKKLYEEMVDLPLKPAKFAGDAVVFVVAKDSPKNSISVQEIKKELQSDEKNIIFDGVNASNFNFVAQKLNLAPQKIKYSLIKGNKGIVEQISKFPNSIGVISLNTISNPYSREAEDLRKQIKILSVTENNIAYEPNRENIRNMKYPFTRILYFLTNEGHFGLGNGFIRFSCTQKGQIVVSKEGLQPYNIFKREVMMR</sequence>
<dbReference type="InterPro" id="IPR050811">
    <property type="entry name" value="Phosphate_ABC_transporter"/>
</dbReference>
<keyword evidence="1" id="KW-0732">Signal</keyword>
<protein>
    <submittedName>
        <fullName evidence="3">PBP superfamily domain protein</fullName>
    </submittedName>
</protein>
<dbReference type="STRING" id="237258.SAMN04489756_11536"/>
<dbReference type="SUPFAM" id="SSF53850">
    <property type="entry name" value="Periplasmic binding protein-like II"/>
    <property type="match status" value="1"/>
</dbReference>